<keyword evidence="2 5" id="KW-0812">Transmembrane</keyword>
<evidence type="ECO:0000256" key="1">
    <source>
        <dbReference type="ARBA" id="ARBA00004141"/>
    </source>
</evidence>
<evidence type="ECO:0000313" key="7">
    <source>
        <dbReference type="Proteomes" id="UP000195514"/>
    </source>
</evidence>
<dbReference type="AlphaFoldDB" id="A0A1Y6K4J6"/>
<evidence type="ECO:0000256" key="3">
    <source>
        <dbReference type="ARBA" id="ARBA00022989"/>
    </source>
</evidence>
<name>A0A1Y6K4J6_9CHLR</name>
<dbReference type="KEGG" id="abat:CFX1CAM_1550"/>
<evidence type="ECO:0000256" key="2">
    <source>
        <dbReference type="ARBA" id="ARBA00022692"/>
    </source>
</evidence>
<evidence type="ECO:0000256" key="4">
    <source>
        <dbReference type="ARBA" id="ARBA00023136"/>
    </source>
</evidence>
<proteinExistence type="predicted"/>
<feature type="transmembrane region" description="Helical" evidence="5">
    <location>
        <begin position="57"/>
        <end position="86"/>
    </location>
</feature>
<dbReference type="InterPro" id="IPR019109">
    <property type="entry name" value="MamF_MmsF"/>
</dbReference>
<sequence>MTEEKIIDPNITSDDKLWALLAYLLTPLIPIVLLLLEDKKDRPFLKAHYPQALAFGIVAWVISGLLSFVFVGCVTGVAALVFQIIWGIKAYNGEYVTIPVITDFVKKQGWAD</sequence>
<protein>
    <recommendedName>
        <fullName evidence="8">DUF4870 domain-containing protein</fullName>
    </recommendedName>
</protein>
<feature type="transmembrane region" description="Helical" evidence="5">
    <location>
        <begin position="17"/>
        <end position="36"/>
    </location>
</feature>
<evidence type="ECO:0008006" key="8">
    <source>
        <dbReference type="Google" id="ProtNLM"/>
    </source>
</evidence>
<dbReference type="Proteomes" id="UP000195514">
    <property type="component" value="Chromosome I"/>
</dbReference>
<evidence type="ECO:0000313" key="6">
    <source>
        <dbReference type="EMBL" id="SMX54615.1"/>
    </source>
</evidence>
<keyword evidence="4 5" id="KW-0472">Membrane</keyword>
<dbReference type="EMBL" id="LT859958">
    <property type="protein sequence ID" value="SMX54615.1"/>
    <property type="molecule type" value="Genomic_DNA"/>
</dbReference>
<keyword evidence="3 5" id="KW-1133">Transmembrane helix</keyword>
<keyword evidence="7" id="KW-1185">Reference proteome</keyword>
<comment type="subcellular location">
    <subcellularLocation>
        <location evidence="1">Membrane</location>
        <topology evidence="1">Multi-pass membrane protein</topology>
    </subcellularLocation>
</comment>
<reference evidence="7" key="1">
    <citation type="submission" date="2017-05" db="EMBL/GenBank/DDBJ databases">
        <authorList>
            <person name="Kirkegaard R."/>
            <person name="Mcilroy J S."/>
        </authorList>
    </citation>
    <scope>NUCLEOTIDE SEQUENCE [LARGE SCALE GENOMIC DNA]</scope>
</reference>
<dbReference type="Pfam" id="PF09685">
    <property type="entry name" value="MamF_MmsF"/>
    <property type="match status" value="1"/>
</dbReference>
<accession>A0A1Y6K4J6</accession>
<gene>
    <name evidence="6" type="ORF">CFX1CAM_1550</name>
</gene>
<dbReference type="OrthoDB" id="162763at2"/>
<evidence type="ECO:0000256" key="5">
    <source>
        <dbReference type="SAM" id="Phobius"/>
    </source>
</evidence>
<dbReference type="RefSeq" id="WP_087862443.1">
    <property type="nucleotide sequence ID" value="NZ_LT859958.1"/>
</dbReference>
<organism evidence="6 7">
    <name type="scientific">Candidatus Brevifilum fermentans</name>
    <dbReference type="NCBI Taxonomy" id="1986204"/>
    <lineage>
        <taxon>Bacteria</taxon>
        <taxon>Bacillati</taxon>
        <taxon>Chloroflexota</taxon>
        <taxon>Anaerolineae</taxon>
        <taxon>Anaerolineales</taxon>
        <taxon>Anaerolineaceae</taxon>
        <taxon>Candidatus Brevifilum</taxon>
    </lineage>
</organism>